<name>A0A6J5E506_9BURK</name>
<organism evidence="1 2">
    <name type="scientific">Burkholderia puraquae</name>
    <dbReference type="NCBI Taxonomy" id="1904757"/>
    <lineage>
        <taxon>Bacteria</taxon>
        <taxon>Pseudomonadati</taxon>
        <taxon>Pseudomonadota</taxon>
        <taxon>Betaproteobacteria</taxon>
        <taxon>Burkholderiales</taxon>
        <taxon>Burkholderiaceae</taxon>
        <taxon>Burkholderia</taxon>
        <taxon>Burkholderia cepacia complex</taxon>
    </lineage>
</organism>
<evidence type="ECO:0000313" key="2">
    <source>
        <dbReference type="Proteomes" id="UP000494135"/>
    </source>
</evidence>
<proteinExistence type="predicted"/>
<dbReference type="AlphaFoldDB" id="A0A6J5E506"/>
<evidence type="ECO:0000313" key="1">
    <source>
        <dbReference type="EMBL" id="CAB3760491.1"/>
    </source>
</evidence>
<accession>A0A6J5E506</accession>
<protein>
    <submittedName>
        <fullName evidence="1">Uncharacterized protein</fullName>
    </submittedName>
</protein>
<reference evidence="1 2" key="1">
    <citation type="submission" date="2020-04" db="EMBL/GenBank/DDBJ databases">
        <authorList>
            <person name="De Canck E."/>
        </authorList>
    </citation>
    <scope>NUCLEOTIDE SEQUENCE [LARGE SCALE GENOMIC DNA]</scope>
    <source>
        <strain evidence="1 2">LMG 29660</strain>
    </source>
</reference>
<dbReference type="Proteomes" id="UP000494135">
    <property type="component" value="Unassembled WGS sequence"/>
</dbReference>
<dbReference type="EMBL" id="CADIKG010000009">
    <property type="protein sequence ID" value="CAB3760491.1"/>
    <property type="molecule type" value="Genomic_DNA"/>
</dbReference>
<sequence>MFWNTIIYHSRNLMKWKSENSTEVIYLDISVLCLCPIYPKVYGNFWIE</sequence>
<gene>
    <name evidence="1" type="ORF">LMG29660_04012</name>
</gene>